<dbReference type="GO" id="GO:0016301">
    <property type="term" value="F:kinase activity"/>
    <property type="evidence" value="ECO:0007669"/>
    <property type="project" value="UniProtKB-KW"/>
</dbReference>
<comment type="caution">
    <text evidence="6">The sequence shown here is derived from an EMBL/GenBank/DDBJ whole genome shotgun (WGS) entry which is preliminary data.</text>
</comment>
<keyword evidence="4" id="KW-0804">Transcription</keyword>
<name>A0A4R0IX06_9ACTN</name>
<organism evidence="6 7">
    <name type="scientific">Kribbella capetownensis</name>
    <dbReference type="NCBI Taxonomy" id="1572659"/>
    <lineage>
        <taxon>Bacteria</taxon>
        <taxon>Bacillati</taxon>
        <taxon>Actinomycetota</taxon>
        <taxon>Actinomycetes</taxon>
        <taxon>Propionibacteriales</taxon>
        <taxon>Kribbellaceae</taxon>
        <taxon>Kribbella</taxon>
    </lineage>
</organism>
<keyword evidence="2" id="KW-0418">Kinase</keyword>
<gene>
    <name evidence="6" type="ORF">E0H75_40560</name>
</gene>
<dbReference type="InterPro" id="IPR003018">
    <property type="entry name" value="GAF"/>
</dbReference>
<proteinExistence type="predicted"/>
<evidence type="ECO:0000256" key="2">
    <source>
        <dbReference type="ARBA" id="ARBA00022777"/>
    </source>
</evidence>
<dbReference type="Pfam" id="PF03861">
    <property type="entry name" value="ANTAR"/>
    <property type="match status" value="1"/>
</dbReference>
<keyword evidence="3" id="KW-0805">Transcription regulation</keyword>
<dbReference type="InterPro" id="IPR012074">
    <property type="entry name" value="GAF_ANTAR"/>
</dbReference>
<evidence type="ECO:0000256" key="1">
    <source>
        <dbReference type="ARBA" id="ARBA00022679"/>
    </source>
</evidence>
<dbReference type="RefSeq" id="WP_131519043.1">
    <property type="nucleotide sequence ID" value="NZ_SJKD01000015.1"/>
</dbReference>
<sequence>MIAANASEAFANAAAAMVGPHDVVGTITGLLEDCGALTGAAALGILVHDGQNGLELLSATSHTAAELELYQIQTDTGPCVDTLSTGQQLHVIGSEQIIQRWGEIGKAIAAAGFAQIHTSPLRWHGNVIGGLNAFHRTTEPLDDSALHLSQAFADVAAVVILHSMDVGDNEIADRINNALQGRIVIEQAKGVLAERHDIDMAQAYQLLNSMPRNTGETLTTIATRIIHHAEQPH</sequence>
<dbReference type="SUPFAM" id="SSF52172">
    <property type="entry name" value="CheY-like"/>
    <property type="match status" value="1"/>
</dbReference>
<dbReference type="Gene3D" id="3.30.450.40">
    <property type="match status" value="1"/>
</dbReference>
<dbReference type="PIRSF" id="PIRSF036625">
    <property type="entry name" value="GAF_ANTAR"/>
    <property type="match status" value="1"/>
</dbReference>
<dbReference type="InterPro" id="IPR005561">
    <property type="entry name" value="ANTAR"/>
</dbReference>
<accession>A0A4R0IX06</accession>
<dbReference type="Gene3D" id="1.10.10.10">
    <property type="entry name" value="Winged helix-like DNA-binding domain superfamily/Winged helix DNA-binding domain"/>
    <property type="match status" value="1"/>
</dbReference>
<dbReference type="InterPro" id="IPR029016">
    <property type="entry name" value="GAF-like_dom_sf"/>
</dbReference>
<evidence type="ECO:0000259" key="5">
    <source>
        <dbReference type="PROSITE" id="PS50921"/>
    </source>
</evidence>
<dbReference type="InterPro" id="IPR011006">
    <property type="entry name" value="CheY-like_superfamily"/>
</dbReference>
<evidence type="ECO:0000313" key="7">
    <source>
        <dbReference type="Proteomes" id="UP000293342"/>
    </source>
</evidence>
<feature type="domain" description="ANTAR" evidence="5">
    <location>
        <begin position="165"/>
        <end position="226"/>
    </location>
</feature>
<reference evidence="6 7" key="1">
    <citation type="submission" date="2019-02" db="EMBL/GenBank/DDBJ databases">
        <title>Kribbella capetownensis sp. nov. and Kribbella speibonae sp. nov., isolated from soil.</title>
        <authorList>
            <person name="Curtis S.M."/>
            <person name="Norton I."/>
            <person name="Everest G.J."/>
            <person name="Meyers P.R."/>
        </authorList>
    </citation>
    <scope>NUCLEOTIDE SEQUENCE [LARGE SCALE GENOMIC DNA]</scope>
    <source>
        <strain evidence="6 7">YM53</strain>
    </source>
</reference>
<dbReference type="GO" id="GO:0003723">
    <property type="term" value="F:RNA binding"/>
    <property type="evidence" value="ECO:0007669"/>
    <property type="project" value="InterPro"/>
</dbReference>
<keyword evidence="1" id="KW-0808">Transferase</keyword>
<dbReference type="Proteomes" id="UP000293342">
    <property type="component" value="Unassembled WGS sequence"/>
</dbReference>
<dbReference type="OrthoDB" id="3683444at2"/>
<evidence type="ECO:0000256" key="3">
    <source>
        <dbReference type="ARBA" id="ARBA00023015"/>
    </source>
</evidence>
<evidence type="ECO:0000313" key="6">
    <source>
        <dbReference type="EMBL" id="TCC37440.1"/>
    </source>
</evidence>
<dbReference type="InterPro" id="IPR036388">
    <property type="entry name" value="WH-like_DNA-bd_sf"/>
</dbReference>
<protein>
    <submittedName>
        <fullName evidence="6">ANTAR domain-containing protein</fullName>
    </submittedName>
</protein>
<dbReference type="EMBL" id="SJKD01000015">
    <property type="protein sequence ID" value="TCC37440.1"/>
    <property type="molecule type" value="Genomic_DNA"/>
</dbReference>
<dbReference type="SUPFAM" id="SSF55781">
    <property type="entry name" value="GAF domain-like"/>
    <property type="match status" value="1"/>
</dbReference>
<dbReference type="SMART" id="SM01012">
    <property type="entry name" value="ANTAR"/>
    <property type="match status" value="1"/>
</dbReference>
<evidence type="ECO:0000256" key="4">
    <source>
        <dbReference type="ARBA" id="ARBA00023163"/>
    </source>
</evidence>
<dbReference type="Pfam" id="PF01590">
    <property type="entry name" value="GAF"/>
    <property type="match status" value="1"/>
</dbReference>
<keyword evidence="7" id="KW-1185">Reference proteome</keyword>
<dbReference type="AlphaFoldDB" id="A0A4R0IX06"/>
<dbReference type="PROSITE" id="PS50921">
    <property type="entry name" value="ANTAR"/>
    <property type="match status" value="1"/>
</dbReference>